<dbReference type="InterPro" id="IPR001251">
    <property type="entry name" value="CRAL-TRIO_dom"/>
</dbReference>
<dbReference type="GO" id="GO:0005886">
    <property type="term" value="C:plasma membrane"/>
    <property type="evidence" value="ECO:0007669"/>
    <property type="project" value="UniProtKB-SubCell"/>
</dbReference>
<feature type="transmembrane region" description="Helical" evidence="10">
    <location>
        <begin position="410"/>
        <end position="429"/>
    </location>
</feature>
<comment type="subcellular location">
    <subcellularLocation>
        <location evidence="1">Cell membrane</location>
        <topology evidence="1">Peripheral membrane protein</topology>
    </subcellularLocation>
    <subcellularLocation>
        <location evidence="2">Golgi apparatus membrane</location>
        <topology evidence="2">Peripheral membrane protein</topology>
    </subcellularLocation>
</comment>
<evidence type="ECO:0000256" key="9">
    <source>
        <dbReference type="SAM" id="MobiDB-lite"/>
    </source>
</evidence>
<feature type="compositionally biased region" description="Basic residues" evidence="9">
    <location>
        <begin position="19"/>
        <end position="36"/>
    </location>
</feature>
<dbReference type="PROSITE" id="PS50191">
    <property type="entry name" value="CRAL_TRIO"/>
    <property type="match status" value="1"/>
</dbReference>
<keyword evidence="10" id="KW-0812">Transmembrane</keyword>
<gene>
    <name evidence="12" type="ORF">PHAVU_003G257000g</name>
</gene>
<reference evidence="13" key="1">
    <citation type="journal article" date="2014" name="Nat. Genet.">
        <title>A reference genome for common bean and genome-wide analysis of dual domestications.</title>
        <authorList>
            <person name="Schmutz J."/>
            <person name="McClean P.E."/>
            <person name="Mamidi S."/>
            <person name="Wu G.A."/>
            <person name="Cannon S.B."/>
            <person name="Grimwood J."/>
            <person name="Jenkins J."/>
            <person name="Shu S."/>
            <person name="Song Q."/>
            <person name="Chavarro C."/>
            <person name="Torres-Torres M."/>
            <person name="Geffroy V."/>
            <person name="Moghaddam S.M."/>
            <person name="Gao D."/>
            <person name="Abernathy B."/>
            <person name="Barry K."/>
            <person name="Blair M."/>
            <person name="Brick M.A."/>
            <person name="Chovatia M."/>
            <person name="Gepts P."/>
            <person name="Goodstein D.M."/>
            <person name="Gonzales M."/>
            <person name="Hellsten U."/>
            <person name="Hyten D.L."/>
            <person name="Jia G."/>
            <person name="Kelly J.D."/>
            <person name="Kudrna D."/>
            <person name="Lee R."/>
            <person name="Richard M.M."/>
            <person name="Miklas P.N."/>
            <person name="Osorno J.M."/>
            <person name="Rodrigues J."/>
            <person name="Thareau V."/>
            <person name="Urrea C.A."/>
            <person name="Wang M."/>
            <person name="Yu Y."/>
            <person name="Zhang M."/>
            <person name="Wing R.A."/>
            <person name="Cregan P.B."/>
            <person name="Rokhsar D.S."/>
            <person name="Jackson S.A."/>
        </authorList>
    </citation>
    <scope>NUCLEOTIDE SEQUENCE [LARGE SCALE GENOMIC DNA]</scope>
    <source>
        <strain evidence="13">cv. G19833</strain>
    </source>
</reference>
<evidence type="ECO:0000256" key="3">
    <source>
        <dbReference type="ARBA" id="ARBA00022448"/>
    </source>
</evidence>
<evidence type="ECO:0000259" key="11">
    <source>
        <dbReference type="PROSITE" id="PS50191"/>
    </source>
</evidence>
<dbReference type="SMART" id="SM01100">
    <property type="entry name" value="CRAL_TRIO_N"/>
    <property type="match status" value="1"/>
</dbReference>
<dbReference type="SMR" id="V7CCZ8"/>
<evidence type="ECO:0000256" key="7">
    <source>
        <dbReference type="ARBA" id="ARBA00038020"/>
    </source>
</evidence>
<feature type="region of interest" description="Disordered" evidence="9">
    <location>
        <begin position="1"/>
        <end position="36"/>
    </location>
</feature>
<proteinExistence type="inferred from homology"/>
<dbReference type="PANTHER" id="PTHR45657">
    <property type="entry name" value="CRAL-TRIO DOMAIN-CONTAINING PROTEIN YKL091C-RELATED"/>
    <property type="match status" value="1"/>
</dbReference>
<dbReference type="EMBL" id="CM002290">
    <property type="protein sequence ID" value="ESW28077.1"/>
    <property type="molecule type" value="Genomic_DNA"/>
</dbReference>
<dbReference type="SUPFAM" id="SSF52087">
    <property type="entry name" value="CRAL/TRIO domain"/>
    <property type="match status" value="1"/>
</dbReference>
<keyword evidence="4" id="KW-0653">Protein transport</keyword>
<dbReference type="PANTHER" id="PTHR45657:SF11">
    <property type="entry name" value="CELLULAR RETINALDEHYDE BINDING_ALPHA-TOCOPHEROL TRANSPORT, CRAL_TRIO-RELATED"/>
    <property type="match status" value="1"/>
</dbReference>
<evidence type="ECO:0000256" key="8">
    <source>
        <dbReference type="SAM" id="Coils"/>
    </source>
</evidence>
<feature type="coiled-coil region" evidence="8">
    <location>
        <begin position="503"/>
        <end position="534"/>
    </location>
</feature>
<accession>V7CCZ8</accession>
<keyword evidence="10" id="KW-0472">Membrane</keyword>
<keyword evidence="10" id="KW-1133">Transmembrane helix</keyword>
<dbReference type="GO" id="GO:0000139">
    <property type="term" value="C:Golgi membrane"/>
    <property type="evidence" value="ECO:0007669"/>
    <property type="project" value="UniProtKB-SubCell"/>
</dbReference>
<dbReference type="OMA" id="ICMPPEK"/>
<evidence type="ECO:0000256" key="10">
    <source>
        <dbReference type="SAM" id="Phobius"/>
    </source>
</evidence>
<protein>
    <recommendedName>
        <fullName evidence="11">CRAL-TRIO domain-containing protein</fullName>
    </recommendedName>
</protein>
<comment type="similarity">
    <text evidence="7">Belongs to the SFH family.</text>
</comment>
<evidence type="ECO:0000313" key="13">
    <source>
        <dbReference type="Proteomes" id="UP000000226"/>
    </source>
</evidence>
<keyword evidence="3" id="KW-0813">Transport</keyword>
<evidence type="ECO:0000313" key="12">
    <source>
        <dbReference type="EMBL" id="ESW28077.1"/>
    </source>
</evidence>
<dbReference type="SMART" id="SM00516">
    <property type="entry name" value="SEC14"/>
    <property type="match status" value="1"/>
</dbReference>
<evidence type="ECO:0000256" key="4">
    <source>
        <dbReference type="ARBA" id="ARBA00022927"/>
    </source>
</evidence>
<dbReference type="InterPro" id="IPR036273">
    <property type="entry name" value="CRAL/TRIO_N_dom_sf"/>
</dbReference>
<dbReference type="InterPro" id="IPR036865">
    <property type="entry name" value="CRAL-TRIO_dom_sf"/>
</dbReference>
<dbReference type="GO" id="GO:0015031">
    <property type="term" value="P:protein transport"/>
    <property type="evidence" value="ECO:0007669"/>
    <property type="project" value="UniProtKB-KW"/>
</dbReference>
<keyword evidence="6 8" id="KW-0175">Coiled coil</keyword>
<dbReference type="Gene3D" id="3.40.525.10">
    <property type="entry name" value="CRAL-TRIO lipid binding domain"/>
    <property type="match status" value="1"/>
</dbReference>
<evidence type="ECO:0000256" key="1">
    <source>
        <dbReference type="ARBA" id="ARBA00004202"/>
    </source>
</evidence>
<dbReference type="OrthoDB" id="1434354at2759"/>
<dbReference type="Pfam" id="PF03765">
    <property type="entry name" value="CRAL_TRIO_N"/>
    <property type="match status" value="1"/>
</dbReference>
<dbReference type="Pfam" id="PF00650">
    <property type="entry name" value="CRAL_TRIO"/>
    <property type="match status" value="1"/>
</dbReference>
<feature type="domain" description="CRAL-TRIO" evidence="11">
    <location>
        <begin position="120"/>
        <end position="294"/>
    </location>
</feature>
<dbReference type="CDD" id="cd00170">
    <property type="entry name" value="SEC14"/>
    <property type="match status" value="1"/>
</dbReference>
<dbReference type="SUPFAM" id="SSF46938">
    <property type="entry name" value="CRAL/TRIO N-terminal domain"/>
    <property type="match status" value="1"/>
</dbReference>
<dbReference type="Gramene" id="ESW28077">
    <property type="protein sequence ID" value="ESW28077"/>
    <property type="gene ID" value="PHAVU_003G257000g"/>
</dbReference>
<evidence type="ECO:0000256" key="5">
    <source>
        <dbReference type="ARBA" id="ARBA00023034"/>
    </source>
</evidence>
<organism evidence="12 13">
    <name type="scientific">Phaseolus vulgaris</name>
    <name type="common">Kidney bean</name>
    <name type="synonym">French bean</name>
    <dbReference type="NCBI Taxonomy" id="3885"/>
    <lineage>
        <taxon>Eukaryota</taxon>
        <taxon>Viridiplantae</taxon>
        <taxon>Streptophyta</taxon>
        <taxon>Embryophyta</taxon>
        <taxon>Tracheophyta</taxon>
        <taxon>Spermatophyta</taxon>
        <taxon>Magnoliopsida</taxon>
        <taxon>eudicotyledons</taxon>
        <taxon>Gunneridae</taxon>
        <taxon>Pentapetalae</taxon>
        <taxon>rosids</taxon>
        <taxon>fabids</taxon>
        <taxon>Fabales</taxon>
        <taxon>Fabaceae</taxon>
        <taxon>Papilionoideae</taxon>
        <taxon>50 kb inversion clade</taxon>
        <taxon>NPAAA clade</taxon>
        <taxon>indigoferoid/millettioid clade</taxon>
        <taxon>Phaseoleae</taxon>
        <taxon>Phaseolus</taxon>
    </lineage>
</organism>
<dbReference type="InterPro" id="IPR051026">
    <property type="entry name" value="PI/PC_transfer"/>
</dbReference>
<dbReference type="eggNOG" id="KOG1471">
    <property type="taxonomic scope" value="Eukaryota"/>
</dbReference>
<dbReference type="Gene3D" id="1.10.8.20">
    <property type="entry name" value="N-terminal domain of phosphatidylinositol transfer protein sec14p"/>
    <property type="match status" value="1"/>
</dbReference>
<name>V7CCZ8_PHAVU</name>
<evidence type="ECO:0000256" key="6">
    <source>
        <dbReference type="ARBA" id="ARBA00023054"/>
    </source>
</evidence>
<dbReference type="FunFam" id="3.40.525.10:FF:000011">
    <property type="entry name" value="SEC14 cytosolic factor"/>
    <property type="match status" value="1"/>
</dbReference>
<evidence type="ECO:0000256" key="2">
    <source>
        <dbReference type="ARBA" id="ARBA00004395"/>
    </source>
</evidence>
<keyword evidence="13" id="KW-1185">Reference proteome</keyword>
<dbReference type="Proteomes" id="UP000000226">
    <property type="component" value="Chromosome 3"/>
</dbReference>
<dbReference type="AlphaFoldDB" id="V7CCZ8"/>
<dbReference type="InterPro" id="IPR011074">
    <property type="entry name" value="CRAL/TRIO_N_dom"/>
</dbReference>
<sequence>MSGPLTPKTSLEKGDRVGSLKKKLRNSLTRSRRRSSSKVMSVEIEDIRDAEESKAVDEFRQALILDELLPEKHDDYHMLLRFLKARKFDLEKSKQMWTDMLQWRKEFGADTITEDFEFKELDEVLQYYPHGHHGVDKDGRPVYIERLGQVDATKLMQVTTMDRYVKYHVKEFERTFDVKFAACSLAAKKHIDQSTTILDVQGVGLKNFNKHARELITALQKIDGDNYPETLNRMFIINAGSGFRMLWGTVKSFLDPKTTSKIHVLGNKYQSKLLEMIDESELPEFLGGKCTCADQGGCMRSDKGPWKDEEIMKMVQNGEHKCSRKCEAPVMEEKTTSEEPETTTSEANLTTQLSVVLGEAVSAKSYNYEDFVSSAEKTAWKKVEDNDKYAVSKDGADAYAMDSFKIHEKVNSQIFTGVMAFVMGIVTMVRMTRNMPKKLTDANFYSNFGGEYNKGQGNDQMTIPAISPQEFMTVMKRMAELEEKMTNMNNFTICMPPEKEEMLNAAITRADALEQELMATKKALEDSLTKQEELSAYVEKKKKKKKLFAW</sequence>
<keyword evidence="5" id="KW-0333">Golgi apparatus</keyword>